<keyword evidence="1" id="KW-0378">Hydrolase</keyword>
<dbReference type="GO" id="GO:0006281">
    <property type="term" value="P:DNA repair"/>
    <property type="evidence" value="ECO:0007669"/>
    <property type="project" value="UniProtKB-KW"/>
</dbReference>
<dbReference type="GO" id="GO:0016787">
    <property type="term" value="F:hydrolase activity"/>
    <property type="evidence" value="ECO:0007669"/>
    <property type="project" value="UniProtKB-KW"/>
</dbReference>
<feature type="non-terminal residue" evidence="3">
    <location>
        <position position="1"/>
    </location>
</feature>
<evidence type="ECO:0000313" key="3">
    <source>
        <dbReference type="EMBL" id="KAK2644966.1"/>
    </source>
</evidence>
<comment type="catalytic activity">
    <reaction evidence="1">
        <text>ATP + H2O = ADP + phosphate + H(+)</text>
        <dbReference type="Rhea" id="RHEA:13065"/>
        <dbReference type="ChEBI" id="CHEBI:15377"/>
        <dbReference type="ChEBI" id="CHEBI:15378"/>
        <dbReference type="ChEBI" id="CHEBI:30616"/>
        <dbReference type="ChEBI" id="CHEBI:43474"/>
        <dbReference type="ChEBI" id="CHEBI:456216"/>
        <dbReference type="EC" id="5.6.2.3"/>
    </reaction>
</comment>
<dbReference type="GO" id="GO:0005524">
    <property type="term" value="F:ATP binding"/>
    <property type="evidence" value="ECO:0007669"/>
    <property type="project" value="UniProtKB-KW"/>
</dbReference>
<dbReference type="InterPro" id="IPR010285">
    <property type="entry name" value="DNA_helicase_pif1-like_DEAD"/>
</dbReference>
<dbReference type="PANTHER" id="PTHR10492">
    <property type="match status" value="1"/>
</dbReference>
<dbReference type="GO" id="GO:0000723">
    <property type="term" value="P:telomere maintenance"/>
    <property type="evidence" value="ECO:0007669"/>
    <property type="project" value="InterPro"/>
</dbReference>
<dbReference type="GO" id="GO:0006310">
    <property type="term" value="P:DNA recombination"/>
    <property type="evidence" value="ECO:0007669"/>
    <property type="project" value="UniProtKB-KW"/>
</dbReference>
<feature type="non-terminal residue" evidence="3">
    <location>
        <position position="131"/>
    </location>
</feature>
<reference evidence="3" key="1">
    <citation type="journal article" date="2023" name="Plant J.">
        <title>Genome sequences and population genomics provide insights into the demographic history, inbreeding, and mutation load of two 'living fossil' tree species of Dipteronia.</title>
        <authorList>
            <person name="Feng Y."/>
            <person name="Comes H.P."/>
            <person name="Chen J."/>
            <person name="Zhu S."/>
            <person name="Lu R."/>
            <person name="Zhang X."/>
            <person name="Li P."/>
            <person name="Qiu J."/>
            <person name="Olsen K.M."/>
            <person name="Qiu Y."/>
        </authorList>
    </citation>
    <scope>NUCLEOTIDE SEQUENCE</scope>
    <source>
        <strain evidence="3">KIB01</strain>
    </source>
</reference>
<dbReference type="GO" id="GO:0043139">
    <property type="term" value="F:5'-3' DNA helicase activity"/>
    <property type="evidence" value="ECO:0007669"/>
    <property type="project" value="UniProtKB-EC"/>
</dbReference>
<dbReference type="EMBL" id="JANJYI010000006">
    <property type="protein sequence ID" value="KAK2644966.1"/>
    <property type="molecule type" value="Genomic_DNA"/>
</dbReference>
<keyword evidence="1" id="KW-0547">Nucleotide-binding</keyword>
<keyword evidence="1" id="KW-0233">DNA recombination</keyword>
<keyword evidence="1" id="KW-0234">DNA repair</keyword>
<accession>A0AAD9TZ89</accession>
<dbReference type="InterPro" id="IPR027417">
    <property type="entry name" value="P-loop_NTPase"/>
</dbReference>
<protein>
    <recommendedName>
        <fullName evidence="1">ATP-dependent DNA helicase</fullName>
        <ecNumber evidence="1">5.6.2.3</ecNumber>
    </recommendedName>
</protein>
<gene>
    <name evidence="3" type="ORF">Ddye_020161</name>
</gene>
<name>A0AAD9TZ89_9ROSI</name>
<dbReference type="Pfam" id="PF05970">
    <property type="entry name" value="PIF1"/>
    <property type="match status" value="1"/>
</dbReference>
<feature type="domain" description="DNA helicase Pif1-like DEAD-box helicase" evidence="2">
    <location>
        <begin position="1"/>
        <end position="130"/>
    </location>
</feature>
<keyword evidence="1" id="KW-0347">Helicase</keyword>
<keyword evidence="1" id="KW-0067">ATP-binding</keyword>
<dbReference type="AlphaFoldDB" id="A0AAD9TZ89"/>
<dbReference type="Gene3D" id="3.40.50.300">
    <property type="entry name" value="P-loop containing nucleotide triphosphate hydrolases"/>
    <property type="match status" value="1"/>
</dbReference>
<evidence type="ECO:0000259" key="2">
    <source>
        <dbReference type="Pfam" id="PF05970"/>
    </source>
</evidence>
<evidence type="ECO:0000256" key="1">
    <source>
        <dbReference type="RuleBase" id="RU363044"/>
    </source>
</evidence>
<dbReference type="PANTHER" id="PTHR10492:SF90">
    <property type="entry name" value="ATP-DEPENDENT DNA HELICASE"/>
    <property type="match status" value="1"/>
</dbReference>
<organism evidence="3 4">
    <name type="scientific">Dipteronia dyeriana</name>
    <dbReference type="NCBI Taxonomy" id="168575"/>
    <lineage>
        <taxon>Eukaryota</taxon>
        <taxon>Viridiplantae</taxon>
        <taxon>Streptophyta</taxon>
        <taxon>Embryophyta</taxon>
        <taxon>Tracheophyta</taxon>
        <taxon>Spermatophyta</taxon>
        <taxon>Magnoliopsida</taxon>
        <taxon>eudicotyledons</taxon>
        <taxon>Gunneridae</taxon>
        <taxon>Pentapetalae</taxon>
        <taxon>rosids</taxon>
        <taxon>malvids</taxon>
        <taxon>Sapindales</taxon>
        <taxon>Sapindaceae</taxon>
        <taxon>Hippocastanoideae</taxon>
        <taxon>Acereae</taxon>
        <taxon>Dipteronia</taxon>
    </lineage>
</organism>
<comment type="cofactor">
    <cofactor evidence="1">
        <name>Mg(2+)</name>
        <dbReference type="ChEBI" id="CHEBI:18420"/>
    </cofactor>
</comment>
<keyword evidence="4" id="KW-1185">Reference proteome</keyword>
<proteinExistence type="inferred from homology"/>
<keyword evidence="1" id="KW-0227">DNA damage</keyword>
<evidence type="ECO:0000313" key="4">
    <source>
        <dbReference type="Proteomes" id="UP001280121"/>
    </source>
</evidence>
<comment type="similarity">
    <text evidence="1">Belongs to the helicase family.</text>
</comment>
<comment type="caution">
    <text evidence="3">The sequence shown here is derived from an EMBL/GenBank/DDBJ whole genome shotgun (WGS) entry which is preliminary data.</text>
</comment>
<dbReference type="Proteomes" id="UP001280121">
    <property type="component" value="Unassembled WGS sequence"/>
</dbReference>
<sequence>KIRSEGRIVLTVIAYSGIGSLLLPGGRTAHSKFKIPLIVNDCSMCEIKKGRQLTKLIQDAALIVWDKAHMNHRKSFEALDRTFLDILRGSNPDVETFPFDGKPILLGCEFRQISHVVQADDRADIVDASLT</sequence>
<dbReference type="EC" id="5.6.2.3" evidence="1"/>